<reference evidence="2" key="1">
    <citation type="journal article" date="2023" name="Mol. Biol. Evol.">
        <title>Third-Generation Sequencing Reveals the Adaptive Role of the Epigenome in Three Deep-Sea Polychaetes.</title>
        <authorList>
            <person name="Perez M."/>
            <person name="Aroh O."/>
            <person name="Sun Y."/>
            <person name="Lan Y."/>
            <person name="Juniper S.K."/>
            <person name="Young C.R."/>
            <person name="Angers B."/>
            <person name="Qian P.Y."/>
        </authorList>
    </citation>
    <scope>NUCLEOTIDE SEQUENCE</scope>
    <source>
        <strain evidence="2">R07B-5</strain>
    </source>
</reference>
<accession>A0AAD9KTM4</accession>
<sequence>MNLSELFTIYVEFVFLDALCSTSACRDLVKTYFHDDLDTNSPDSSPSSPHSGSQGSQGSVGGEVHTPQKEGQDGATTFPLQMMSKMVINQSMPNISIGQPRDTSAAEASDQLISEYL</sequence>
<feature type="region of interest" description="Disordered" evidence="1">
    <location>
        <begin position="35"/>
        <end position="117"/>
    </location>
</feature>
<keyword evidence="3" id="KW-1185">Reference proteome</keyword>
<evidence type="ECO:0000313" key="2">
    <source>
        <dbReference type="EMBL" id="KAK2177271.1"/>
    </source>
</evidence>
<dbReference type="EMBL" id="JAODUO010000609">
    <property type="protein sequence ID" value="KAK2177271.1"/>
    <property type="molecule type" value="Genomic_DNA"/>
</dbReference>
<dbReference type="AlphaFoldDB" id="A0AAD9KTM4"/>
<name>A0AAD9KTM4_RIDPI</name>
<dbReference type="Proteomes" id="UP001209878">
    <property type="component" value="Unassembled WGS sequence"/>
</dbReference>
<feature type="compositionally biased region" description="Polar residues" evidence="1">
    <location>
        <begin position="87"/>
        <end position="97"/>
    </location>
</feature>
<protein>
    <submittedName>
        <fullName evidence="2">Uncharacterized protein</fullName>
    </submittedName>
</protein>
<organism evidence="2 3">
    <name type="scientific">Ridgeia piscesae</name>
    <name type="common">Tubeworm</name>
    <dbReference type="NCBI Taxonomy" id="27915"/>
    <lineage>
        <taxon>Eukaryota</taxon>
        <taxon>Metazoa</taxon>
        <taxon>Spiralia</taxon>
        <taxon>Lophotrochozoa</taxon>
        <taxon>Annelida</taxon>
        <taxon>Polychaeta</taxon>
        <taxon>Sedentaria</taxon>
        <taxon>Canalipalpata</taxon>
        <taxon>Sabellida</taxon>
        <taxon>Siboglinidae</taxon>
        <taxon>Ridgeia</taxon>
    </lineage>
</organism>
<evidence type="ECO:0000313" key="3">
    <source>
        <dbReference type="Proteomes" id="UP001209878"/>
    </source>
</evidence>
<comment type="caution">
    <text evidence="2">The sequence shown here is derived from an EMBL/GenBank/DDBJ whole genome shotgun (WGS) entry which is preliminary data.</text>
</comment>
<evidence type="ECO:0000256" key="1">
    <source>
        <dbReference type="SAM" id="MobiDB-lite"/>
    </source>
</evidence>
<proteinExistence type="predicted"/>
<feature type="compositionally biased region" description="Low complexity" evidence="1">
    <location>
        <begin position="41"/>
        <end position="57"/>
    </location>
</feature>
<gene>
    <name evidence="2" type="ORF">NP493_609g01025</name>
</gene>